<feature type="domain" description="EGF-like" evidence="8">
    <location>
        <begin position="78"/>
        <end position="114"/>
    </location>
</feature>
<dbReference type="PROSITE" id="PS50026">
    <property type="entry name" value="EGF_3"/>
    <property type="match status" value="1"/>
</dbReference>
<dbReference type="SUPFAM" id="SSF57414">
    <property type="entry name" value="Hairpin loop containing domain-like"/>
    <property type="match status" value="1"/>
</dbReference>
<keyword evidence="3" id="KW-1015">Disulfide bond</keyword>
<dbReference type="Proteomes" id="UP000826271">
    <property type="component" value="Unassembled WGS sequence"/>
</dbReference>
<keyword evidence="6" id="KW-0245">EGF-like domain</keyword>
<dbReference type="InterPro" id="IPR000742">
    <property type="entry name" value="EGF"/>
</dbReference>
<dbReference type="EC" id="2.7.11.1" evidence="1"/>
<evidence type="ECO:0000256" key="3">
    <source>
        <dbReference type="ARBA" id="ARBA00023157"/>
    </source>
</evidence>
<accession>A0AAV6XSV9</accession>
<keyword evidence="7" id="KW-0472">Membrane</keyword>
<feature type="domain" description="Apple" evidence="9">
    <location>
        <begin position="123"/>
        <end position="209"/>
    </location>
</feature>
<feature type="transmembrane region" description="Helical" evidence="7">
    <location>
        <begin position="222"/>
        <end position="243"/>
    </location>
</feature>
<evidence type="ECO:0000259" key="9">
    <source>
        <dbReference type="PROSITE" id="PS50948"/>
    </source>
</evidence>
<dbReference type="InterPro" id="IPR003609">
    <property type="entry name" value="Pan_app"/>
</dbReference>
<evidence type="ECO:0000313" key="11">
    <source>
        <dbReference type="Proteomes" id="UP000826271"/>
    </source>
</evidence>
<evidence type="ECO:0000256" key="6">
    <source>
        <dbReference type="PROSITE-ProRule" id="PRU00076"/>
    </source>
</evidence>
<sequence>MPNFGFWQANFTPLGVPVTVNYLFGFKVNNDGDGRLSFTYTPSNRSNFIKFRVSWNGTERQESWIDGRREWDLIQSHPVDECDMYNRCGAFGKCNEMDLSKCSCMEGFVAKDSACVRRKKLQCEENNSLYVEDRGKKDGFVQIERVKLPDFVDYVGSQDVKECEKMCLDNCSCTAYAFDIGINCMIWNRDLVDVQQFGESGNTLFVRVAHSELAEKNNVKKLVVITTVIIGTFFVCVLIWLIWKCKTNCQAEILNKSETPKVGASGEFPIDFSGTSDLGVEGQQSTGTELAMCIHVGMLCVQDMAAHRPNMANVVLMLESENATLPMPRQPTFTSMRYNLDGDMWNGNQDVVSSNNVTISVILGR</sequence>
<dbReference type="EMBL" id="WHWC01000003">
    <property type="protein sequence ID" value="KAG8385659.1"/>
    <property type="molecule type" value="Genomic_DNA"/>
</dbReference>
<comment type="catalytic activity">
    <reaction evidence="5">
        <text>L-seryl-[protein] + ATP = O-phospho-L-seryl-[protein] + ADP + H(+)</text>
        <dbReference type="Rhea" id="RHEA:17989"/>
        <dbReference type="Rhea" id="RHEA-COMP:9863"/>
        <dbReference type="Rhea" id="RHEA-COMP:11604"/>
        <dbReference type="ChEBI" id="CHEBI:15378"/>
        <dbReference type="ChEBI" id="CHEBI:29999"/>
        <dbReference type="ChEBI" id="CHEBI:30616"/>
        <dbReference type="ChEBI" id="CHEBI:83421"/>
        <dbReference type="ChEBI" id="CHEBI:456216"/>
        <dbReference type="EC" id="2.7.11.1"/>
    </reaction>
</comment>
<evidence type="ECO:0000256" key="5">
    <source>
        <dbReference type="ARBA" id="ARBA00048679"/>
    </source>
</evidence>
<comment type="catalytic activity">
    <reaction evidence="4">
        <text>L-threonyl-[protein] + ATP = O-phospho-L-threonyl-[protein] + ADP + H(+)</text>
        <dbReference type="Rhea" id="RHEA:46608"/>
        <dbReference type="Rhea" id="RHEA-COMP:11060"/>
        <dbReference type="Rhea" id="RHEA-COMP:11605"/>
        <dbReference type="ChEBI" id="CHEBI:15378"/>
        <dbReference type="ChEBI" id="CHEBI:30013"/>
        <dbReference type="ChEBI" id="CHEBI:30616"/>
        <dbReference type="ChEBI" id="CHEBI:61977"/>
        <dbReference type="ChEBI" id="CHEBI:456216"/>
        <dbReference type="EC" id="2.7.11.1"/>
    </reaction>
</comment>
<dbReference type="GO" id="GO:0048544">
    <property type="term" value="P:recognition of pollen"/>
    <property type="evidence" value="ECO:0007669"/>
    <property type="project" value="InterPro"/>
</dbReference>
<dbReference type="Pfam" id="PF00954">
    <property type="entry name" value="S_locus_glycop"/>
    <property type="match status" value="1"/>
</dbReference>
<evidence type="ECO:0000256" key="1">
    <source>
        <dbReference type="ARBA" id="ARBA00012513"/>
    </source>
</evidence>
<comment type="caution">
    <text evidence="6">Lacks conserved residue(s) required for the propagation of feature annotation.</text>
</comment>
<dbReference type="PANTHER" id="PTHR32444">
    <property type="entry name" value="BULB-TYPE LECTIN DOMAIN-CONTAINING PROTEIN"/>
    <property type="match status" value="1"/>
</dbReference>
<dbReference type="Pfam" id="PF11883">
    <property type="entry name" value="DUF3403"/>
    <property type="match status" value="1"/>
</dbReference>
<reference evidence="10" key="1">
    <citation type="submission" date="2019-10" db="EMBL/GenBank/DDBJ databases">
        <authorList>
            <person name="Zhang R."/>
            <person name="Pan Y."/>
            <person name="Wang J."/>
            <person name="Ma R."/>
            <person name="Yu S."/>
        </authorList>
    </citation>
    <scope>NUCLEOTIDE SEQUENCE</scope>
    <source>
        <strain evidence="10">LA-IB0</strain>
        <tissue evidence="10">Leaf</tissue>
    </source>
</reference>
<gene>
    <name evidence="10" type="ORF">BUALT_Bualt03G0068200</name>
</gene>
<dbReference type="CDD" id="cd00054">
    <property type="entry name" value="EGF_CA"/>
    <property type="match status" value="1"/>
</dbReference>
<keyword evidence="7" id="KW-0812">Transmembrane</keyword>
<dbReference type="PROSITE" id="PS50948">
    <property type="entry name" value="PAN"/>
    <property type="match status" value="1"/>
</dbReference>
<dbReference type="AlphaFoldDB" id="A0AAV6XSV9"/>
<evidence type="ECO:0000313" key="10">
    <source>
        <dbReference type="EMBL" id="KAG8385659.1"/>
    </source>
</evidence>
<dbReference type="InterPro" id="IPR000858">
    <property type="entry name" value="S_locus_glycoprot_dom"/>
</dbReference>
<name>A0AAV6XSV9_9LAMI</name>
<keyword evidence="11" id="KW-1185">Reference proteome</keyword>
<dbReference type="InterPro" id="IPR021820">
    <property type="entry name" value="S-locus_recpt_kinase_C"/>
</dbReference>
<keyword evidence="2" id="KW-0732">Signal</keyword>
<proteinExistence type="predicted"/>
<dbReference type="PANTHER" id="PTHR32444:SF242">
    <property type="entry name" value="G-TYPE LECTIN S-RECEPTOR-LIKE SERINE_THREONINE-PROTEIN KINASE RKS1"/>
    <property type="match status" value="1"/>
</dbReference>
<evidence type="ECO:0000256" key="4">
    <source>
        <dbReference type="ARBA" id="ARBA00047899"/>
    </source>
</evidence>
<dbReference type="Pfam" id="PF08276">
    <property type="entry name" value="PAN_2"/>
    <property type="match status" value="1"/>
</dbReference>
<keyword evidence="7" id="KW-1133">Transmembrane helix</keyword>
<organism evidence="10 11">
    <name type="scientific">Buddleja alternifolia</name>
    <dbReference type="NCBI Taxonomy" id="168488"/>
    <lineage>
        <taxon>Eukaryota</taxon>
        <taxon>Viridiplantae</taxon>
        <taxon>Streptophyta</taxon>
        <taxon>Embryophyta</taxon>
        <taxon>Tracheophyta</taxon>
        <taxon>Spermatophyta</taxon>
        <taxon>Magnoliopsida</taxon>
        <taxon>eudicotyledons</taxon>
        <taxon>Gunneridae</taxon>
        <taxon>Pentapetalae</taxon>
        <taxon>asterids</taxon>
        <taxon>lamiids</taxon>
        <taxon>Lamiales</taxon>
        <taxon>Scrophulariaceae</taxon>
        <taxon>Buddlejeae</taxon>
        <taxon>Buddleja</taxon>
    </lineage>
</organism>
<comment type="caution">
    <text evidence="10">The sequence shown here is derived from an EMBL/GenBank/DDBJ whole genome shotgun (WGS) entry which is preliminary data.</text>
</comment>
<dbReference type="GO" id="GO:0004674">
    <property type="term" value="F:protein serine/threonine kinase activity"/>
    <property type="evidence" value="ECO:0007669"/>
    <property type="project" value="UniProtKB-EC"/>
</dbReference>
<evidence type="ECO:0000256" key="2">
    <source>
        <dbReference type="ARBA" id="ARBA00022729"/>
    </source>
</evidence>
<evidence type="ECO:0000256" key="7">
    <source>
        <dbReference type="SAM" id="Phobius"/>
    </source>
</evidence>
<dbReference type="CDD" id="cd01098">
    <property type="entry name" value="PAN_AP_plant"/>
    <property type="match status" value="1"/>
</dbReference>
<protein>
    <recommendedName>
        <fullName evidence="1">non-specific serine/threonine protein kinase</fullName>
        <ecNumber evidence="1">2.7.11.1</ecNumber>
    </recommendedName>
</protein>
<evidence type="ECO:0000259" key="8">
    <source>
        <dbReference type="PROSITE" id="PS50026"/>
    </source>
</evidence>
<dbReference type="SMART" id="SM00473">
    <property type="entry name" value="PAN_AP"/>
    <property type="match status" value="1"/>
</dbReference>